<reference evidence="4" key="1">
    <citation type="submission" date="2021-01" db="UniProtKB">
        <authorList>
            <consortium name="EnsemblMetazoa"/>
        </authorList>
    </citation>
    <scope>IDENTIFICATION</scope>
</reference>
<accession>A0A7M7QF05</accession>
<evidence type="ECO:0000313" key="5">
    <source>
        <dbReference type="Proteomes" id="UP000002358"/>
    </source>
</evidence>
<dbReference type="RefSeq" id="XP_031784614.1">
    <property type="nucleotide sequence ID" value="XM_031928754.1"/>
</dbReference>
<sequence length="574" mass="65696">MNRQNVLESLIEKAIRAGDISTVKSVLPKVDVNLRLCSKFCGEEDFTLLHLAVQQNQKEIVKLLLDYQADVGAKDSLGRTPLHLACGIPRAIVDVIKTPHILSEIEQHCIDIAETSLEIVQSLVEQRSCIIDEEDNNGETPLFHILRDDTSNTGNQSLNSIHDLAFIFNLRTVKSAIIEELINLQHRKMQILLSNNANADTLLPETNDTILHRAIIDLESSRDLQQFAKSCFADKAHTDMVKAILNHDITCDVNAKNNLGEAPISVAASLLSADIVRVLEDRGADVQEAKLEHFRYPRVLPCLEAVVNLLDIIDFREEKGFPLSPNENRAVLKFLLCNNEDCCYADSDNDIASYKLQNLLHYGTECNSIMTLEKMSTEKGYSRELANRKVKEYLVKLTAISESRISPNLKEHLQKRILEDSPSTEARIRKKCKHDLDEMEKFIFNHNGKSLKDILTAPMDKFNYFYEEHGYREFYQLNSYKEDFSHFLHMIDGIFAKNLVRLHVRKITEDYFPLQLLPEPCWRNTYLYLSSEHLLNMIQASILDPQEDIDNKSVPSRCDKNSSPYLTCFAYNYF</sequence>
<dbReference type="InterPro" id="IPR002110">
    <property type="entry name" value="Ankyrin_rpt"/>
</dbReference>
<proteinExistence type="predicted"/>
<keyword evidence="1" id="KW-0677">Repeat</keyword>
<name>A0A7M7QF05_NASVI</name>
<dbReference type="SMR" id="A0A7M7QF05"/>
<dbReference type="SMART" id="SM00248">
    <property type="entry name" value="ANK"/>
    <property type="match status" value="4"/>
</dbReference>
<dbReference type="Gene3D" id="1.25.40.20">
    <property type="entry name" value="Ankyrin repeat-containing domain"/>
    <property type="match status" value="2"/>
</dbReference>
<dbReference type="EnsemblMetazoa" id="XM_031928754">
    <property type="protein sequence ID" value="XP_031784614"/>
    <property type="gene ID" value="LOC103317026"/>
</dbReference>
<evidence type="ECO:0000256" key="3">
    <source>
        <dbReference type="PROSITE-ProRule" id="PRU00023"/>
    </source>
</evidence>
<dbReference type="SUPFAM" id="SSF48403">
    <property type="entry name" value="Ankyrin repeat"/>
    <property type="match status" value="1"/>
</dbReference>
<dbReference type="PROSITE" id="PS50297">
    <property type="entry name" value="ANK_REP_REGION"/>
    <property type="match status" value="1"/>
</dbReference>
<feature type="repeat" description="ANK" evidence="3">
    <location>
        <begin position="44"/>
        <end position="76"/>
    </location>
</feature>
<keyword evidence="5" id="KW-1185">Reference proteome</keyword>
<organism evidence="4 5">
    <name type="scientific">Nasonia vitripennis</name>
    <name type="common">Parasitic wasp</name>
    <dbReference type="NCBI Taxonomy" id="7425"/>
    <lineage>
        <taxon>Eukaryota</taxon>
        <taxon>Metazoa</taxon>
        <taxon>Ecdysozoa</taxon>
        <taxon>Arthropoda</taxon>
        <taxon>Hexapoda</taxon>
        <taxon>Insecta</taxon>
        <taxon>Pterygota</taxon>
        <taxon>Neoptera</taxon>
        <taxon>Endopterygota</taxon>
        <taxon>Hymenoptera</taxon>
        <taxon>Apocrita</taxon>
        <taxon>Proctotrupomorpha</taxon>
        <taxon>Chalcidoidea</taxon>
        <taxon>Pteromalidae</taxon>
        <taxon>Pteromalinae</taxon>
        <taxon>Nasonia</taxon>
    </lineage>
</organism>
<protein>
    <submittedName>
        <fullName evidence="4">Uncharacterized protein</fullName>
    </submittedName>
</protein>
<dbReference type="PROSITE" id="PS50088">
    <property type="entry name" value="ANK_REPEAT"/>
    <property type="match status" value="1"/>
</dbReference>
<dbReference type="Proteomes" id="UP000002358">
    <property type="component" value="Chromosome 4"/>
</dbReference>
<evidence type="ECO:0000256" key="1">
    <source>
        <dbReference type="ARBA" id="ARBA00022737"/>
    </source>
</evidence>
<dbReference type="InParanoid" id="A0A7M7QF05"/>
<dbReference type="Pfam" id="PF12796">
    <property type="entry name" value="Ank_2"/>
    <property type="match status" value="1"/>
</dbReference>
<evidence type="ECO:0000313" key="4">
    <source>
        <dbReference type="EnsemblMetazoa" id="XP_031784614"/>
    </source>
</evidence>
<keyword evidence="2 3" id="KW-0040">ANK repeat</keyword>
<dbReference type="AlphaFoldDB" id="A0A7M7QF05"/>
<dbReference type="InterPro" id="IPR036770">
    <property type="entry name" value="Ankyrin_rpt-contain_sf"/>
</dbReference>
<evidence type="ECO:0000256" key="2">
    <source>
        <dbReference type="ARBA" id="ARBA00023043"/>
    </source>
</evidence>
<dbReference type="PANTHER" id="PTHR24126">
    <property type="entry name" value="ANKYRIN REPEAT, PH AND SEC7 DOMAIN CONTAINING PROTEIN SECG-RELATED"/>
    <property type="match status" value="1"/>
</dbReference>
<dbReference type="GeneID" id="103317026"/>
<dbReference type="OrthoDB" id="7676805at2759"/>
<dbReference type="KEGG" id="nvi:103317026"/>